<evidence type="ECO:0000313" key="2">
    <source>
        <dbReference type="EMBL" id="PHK49134.1"/>
    </source>
</evidence>
<dbReference type="RefSeq" id="WP_099090752.1">
    <property type="nucleotide sequence ID" value="NZ_CP093217.1"/>
</dbReference>
<organism evidence="2 4">
    <name type="scientific">Staphylococcus edaphicus</name>
    <dbReference type="NCBI Taxonomy" id="1955013"/>
    <lineage>
        <taxon>Bacteria</taxon>
        <taxon>Bacillati</taxon>
        <taxon>Bacillota</taxon>
        <taxon>Bacilli</taxon>
        <taxon>Bacillales</taxon>
        <taxon>Staphylococcaceae</taxon>
        <taxon>Staphylococcus</taxon>
    </lineage>
</organism>
<evidence type="ECO:0008006" key="6">
    <source>
        <dbReference type="Google" id="ProtNLM"/>
    </source>
</evidence>
<dbReference type="Proteomes" id="UP001056588">
    <property type="component" value="Chromosome"/>
</dbReference>
<name>A0A2C6WMV1_9STAP</name>
<feature type="signal peptide" evidence="1">
    <location>
        <begin position="1"/>
        <end position="21"/>
    </location>
</feature>
<sequence length="190" mass="21490">MKKIIIFLFILVISVAGCSYAKNSKKQITDPMTFAKASLGSTFYSKKDDITYKSIQKFTNKYSTTNDITPTNNKTFKTSFSYLLVENTKTHERYLGYFGDVMNETPTPITFTGDIKITLDDSTFISMPKSSTLVDELDSGTKKRGYAIAKLNSKKQPKQIKIELNKPLDTYQQQGYGKKIVFLLHAKNNA</sequence>
<dbReference type="Proteomes" id="UP000223828">
    <property type="component" value="Unassembled WGS sequence"/>
</dbReference>
<dbReference type="EMBL" id="MRZN01000016">
    <property type="protein sequence ID" value="PHK49134.1"/>
    <property type="molecule type" value="Genomic_DNA"/>
</dbReference>
<dbReference type="AlphaFoldDB" id="A0A2C6WMV1"/>
<evidence type="ECO:0000256" key="1">
    <source>
        <dbReference type="SAM" id="SignalP"/>
    </source>
</evidence>
<evidence type="ECO:0000313" key="4">
    <source>
        <dbReference type="Proteomes" id="UP000223828"/>
    </source>
</evidence>
<accession>A0A2C6WMV1</accession>
<reference evidence="2" key="3">
    <citation type="submission" date="2017-10" db="EMBL/GenBank/DDBJ databases">
        <authorList>
            <person name="Vrbovska V."/>
            <person name="Kovarovic V."/>
            <person name="Indrakova A."/>
        </authorList>
    </citation>
    <scope>NUCLEOTIDE SEQUENCE</scope>
    <source>
        <strain evidence="2">CCM 8730</strain>
    </source>
</reference>
<dbReference type="PROSITE" id="PS51257">
    <property type="entry name" value="PROKAR_LIPOPROTEIN"/>
    <property type="match status" value="1"/>
</dbReference>
<reference evidence="4" key="2">
    <citation type="submission" date="2017-10" db="EMBL/GenBank/DDBJ databases">
        <title>Staphylococcus edaphicus sp. nov., isolated in Antarctica, harbouring mecC gene and genomic islands essential in adaptation to extreme environment.</title>
        <authorList>
            <person name="Pantucek R."/>
            <person name="Sedlacek I."/>
            <person name="Indrakova A."/>
            <person name="Vrbovska V."/>
            <person name="Maslanova I."/>
            <person name="Kovarovic V."/>
            <person name="Svec P."/>
            <person name="Kralova S."/>
            <person name="Kristofova L."/>
            <person name="Keklakova J."/>
            <person name="Petras P."/>
            <person name="Doskar J."/>
        </authorList>
    </citation>
    <scope>NUCLEOTIDE SEQUENCE [LARGE SCALE GENOMIC DNA]</scope>
    <source>
        <strain evidence="4">CCM 5085</strain>
    </source>
</reference>
<evidence type="ECO:0000313" key="3">
    <source>
        <dbReference type="EMBL" id="UQW80509.1"/>
    </source>
</evidence>
<feature type="chain" id="PRO_5012609484" description="DUF5067 domain-containing protein" evidence="1">
    <location>
        <begin position="22"/>
        <end position="190"/>
    </location>
</feature>
<gene>
    <name evidence="2" type="ORF">BTJ66_09625</name>
    <name evidence="3" type="ORF">MNY58_07795</name>
</gene>
<proteinExistence type="predicted"/>
<keyword evidence="1" id="KW-0732">Signal</keyword>
<dbReference type="EMBL" id="CP093217">
    <property type="protein sequence ID" value="UQW80509.1"/>
    <property type="molecule type" value="Genomic_DNA"/>
</dbReference>
<keyword evidence="5" id="KW-1185">Reference proteome</keyword>
<evidence type="ECO:0000313" key="5">
    <source>
        <dbReference type="Proteomes" id="UP001056588"/>
    </source>
</evidence>
<protein>
    <recommendedName>
        <fullName evidence="6">DUF5067 domain-containing protein</fullName>
    </recommendedName>
</protein>
<reference evidence="3" key="4">
    <citation type="submission" date="2022-03" db="EMBL/GenBank/DDBJ databases">
        <title>Complete Genome Sequence of Staphylococcus edaphicus strain CCM 8731.</title>
        <authorList>
            <person name="Rimmer C.O."/>
            <person name="Thomas J.C."/>
        </authorList>
    </citation>
    <scope>NUCLEOTIDE SEQUENCE</scope>
    <source>
        <strain evidence="3">CCM 8731</strain>
    </source>
</reference>
<dbReference type="OrthoDB" id="2414444at2"/>
<reference evidence="2" key="1">
    <citation type="journal article" date="2017" name="Appl. Environ. Microbiol.">
        <title>Staphylococcus edaphicus sp. nov., isolated in Antarctica, harbours mecC gene and genomic islands with suspected role in adaptation to extreme environment.</title>
        <authorList>
            <person name="Pantucek R."/>
            <person name="Sedlacek I."/>
            <person name="Indrakova A."/>
            <person name="Vrbovska V."/>
            <person name="Maslanova I."/>
            <person name="Kovarovic V."/>
            <person name="Svec P."/>
            <person name="Kralova S."/>
            <person name="Kristofova L."/>
            <person name="Keklakova J."/>
            <person name="Petras P."/>
            <person name="Doskar J."/>
        </authorList>
    </citation>
    <scope>NUCLEOTIDE SEQUENCE</scope>
    <source>
        <strain evidence="2">CCM 8730</strain>
    </source>
</reference>